<gene>
    <name evidence="3" type="ORF">F0562_008894</name>
</gene>
<dbReference type="AlphaFoldDB" id="A0A5J5ABN9"/>
<evidence type="ECO:0000259" key="2">
    <source>
        <dbReference type="Pfam" id="PF13968"/>
    </source>
</evidence>
<keyword evidence="1" id="KW-0472">Membrane</keyword>
<dbReference type="Pfam" id="PF13968">
    <property type="entry name" value="DUF4220"/>
    <property type="match status" value="1"/>
</dbReference>
<dbReference type="EMBL" id="CM018046">
    <property type="protein sequence ID" value="KAA8526877.1"/>
    <property type="molecule type" value="Genomic_DNA"/>
</dbReference>
<dbReference type="Proteomes" id="UP000325577">
    <property type="component" value="Linkage Group LG3"/>
</dbReference>
<accession>A0A5J5ABN9</accession>
<dbReference type="InterPro" id="IPR025315">
    <property type="entry name" value="DUF4220"/>
</dbReference>
<evidence type="ECO:0000313" key="4">
    <source>
        <dbReference type="Proteomes" id="UP000325577"/>
    </source>
</evidence>
<feature type="transmembrane region" description="Helical" evidence="1">
    <location>
        <begin position="290"/>
        <end position="309"/>
    </location>
</feature>
<evidence type="ECO:0000313" key="3">
    <source>
        <dbReference type="EMBL" id="KAA8526877.1"/>
    </source>
</evidence>
<feature type="transmembrane region" description="Helical" evidence="1">
    <location>
        <begin position="248"/>
        <end position="270"/>
    </location>
</feature>
<keyword evidence="4" id="KW-1185">Reference proteome</keyword>
<reference evidence="3 4" key="1">
    <citation type="submission" date="2019-09" db="EMBL/GenBank/DDBJ databases">
        <title>A chromosome-level genome assembly of the Chinese tupelo Nyssa sinensis.</title>
        <authorList>
            <person name="Yang X."/>
            <person name="Kang M."/>
            <person name="Yang Y."/>
            <person name="Xiong H."/>
            <person name="Wang M."/>
            <person name="Zhang Z."/>
            <person name="Wang Z."/>
            <person name="Wu H."/>
            <person name="Ma T."/>
            <person name="Liu J."/>
            <person name="Xi Z."/>
        </authorList>
    </citation>
    <scope>NUCLEOTIDE SEQUENCE [LARGE SCALE GENOMIC DNA]</scope>
    <source>
        <strain evidence="3">J267</strain>
        <tissue evidence="3">Leaf</tissue>
    </source>
</reference>
<proteinExistence type="predicted"/>
<name>A0A5J5ABN9_9ASTE</name>
<feature type="domain" description="DUF4220" evidence="2">
    <location>
        <begin position="15"/>
        <end position="353"/>
    </location>
</feature>
<dbReference type="Pfam" id="PF04578">
    <property type="entry name" value="DUF594"/>
    <property type="match status" value="1"/>
</dbReference>
<keyword evidence="1" id="KW-1133">Transmembrane helix</keyword>
<dbReference type="PANTHER" id="PTHR31325">
    <property type="entry name" value="OS01G0798800 PROTEIN-RELATED"/>
    <property type="match status" value="1"/>
</dbReference>
<sequence>MEYPYCCSRQSLLPAFAVGLISNGQGNDCDKQEVNEGLAAFWAPFLLLHLGGPDTITAFSLEDNELWIRHALGLVIQVVAVLYVFSQSWPNEFWISTVLLIIAGTIKYFERTRALYKACLGNFKSDMLPKPDAGPNYAQLMEEYTAKKAAQVPVEIVIEPEPEKDPPVLPEFKLVEDDKENNCSDVQVVEDAYKFFKTFRGLIVDHMFSFHERNESQNYLFERNSKDAFKVMEVELNFMYDVLYTKMFVVHGLIAYFRRLLCSVLIVVSFERFVSHRKHEIHNFDIGVTYTLLVGAVGLDFVAFFKLILSDWTIVKLKNSKAKSIVSAVRDRLSIEKRCRWSKSISQHSLISYCLKKRFKWFDKAADFFGLKDFLDEMQYKETKPVEDDLKKFIFSELRNKAASARDSKIAKEIYSMRGDGVLSQSICHYTSIVSSVSEEVEYDESLLLWHIATELCYFQKTNTNDSNHQNEVDQKEVDQNRKFCKHLSEYMLYLLVMRPTMMSAVAGIGQIRFRDTCEEAKKFFRRGKPISKTDILLSILKAPMKKMKKCFGKSQSKSEKERQNACEKLMAVNTVVKPIEVKGDRSKSVLFDACMLAKELNKLNDKKRWDIMSKVWVELLSYAASHCRANTHAQQLSKGGELVTFVWLLMAHFGLGEQFRIEAGHARAKLIVEK</sequence>
<dbReference type="InterPro" id="IPR007658">
    <property type="entry name" value="DUF594"/>
</dbReference>
<evidence type="ECO:0000256" key="1">
    <source>
        <dbReference type="SAM" id="Phobius"/>
    </source>
</evidence>
<dbReference type="OrthoDB" id="1689146at2759"/>
<organism evidence="3 4">
    <name type="scientific">Nyssa sinensis</name>
    <dbReference type="NCBI Taxonomy" id="561372"/>
    <lineage>
        <taxon>Eukaryota</taxon>
        <taxon>Viridiplantae</taxon>
        <taxon>Streptophyta</taxon>
        <taxon>Embryophyta</taxon>
        <taxon>Tracheophyta</taxon>
        <taxon>Spermatophyta</taxon>
        <taxon>Magnoliopsida</taxon>
        <taxon>eudicotyledons</taxon>
        <taxon>Gunneridae</taxon>
        <taxon>Pentapetalae</taxon>
        <taxon>asterids</taxon>
        <taxon>Cornales</taxon>
        <taxon>Nyssaceae</taxon>
        <taxon>Nyssa</taxon>
    </lineage>
</organism>
<protein>
    <recommendedName>
        <fullName evidence="2">DUF4220 domain-containing protein</fullName>
    </recommendedName>
</protein>
<keyword evidence="1" id="KW-0812">Transmembrane</keyword>